<evidence type="ECO:0000259" key="4">
    <source>
        <dbReference type="Pfam" id="PF21601"/>
    </source>
</evidence>
<feature type="transmembrane region" description="Helical" evidence="1">
    <location>
        <begin position="12"/>
        <end position="28"/>
    </location>
</feature>
<evidence type="ECO:0000259" key="3">
    <source>
        <dbReference type="Pfam" id="PF12081"/>
    </source>
</evidence>
<dbReference type="Pfam" id="PF12080">
    <property type="entry name" value="GldM_4th"/>
    <property type="match status" value="1"/>
</dbReference>
<feature type="domain" description="Gliding motility-associated protein GldM second immunoglobulin-like" evidence="5">
    <location>
        <begin position="339"/>
        <end position="416"/>
    </location>
</feature>
<dbReference type="InterPro" id="IPR048405">
    <property type="entry name" value="GldM_Ig-like-1"/>
</dbReference>
<dbReference type="Proteomes" id="UP000198555">
    <property type="component" value="Unassembled WGS sequence"/>
</dbReference>
<sequence length="522" mass="55886">MAGGKQTPRQKMINLMYLVFIAMLAMTIDQQIIRSYKDTNQSLTDTRLTVEERNDKIFKKTLEAKAVASPETYGPLLDQYKNLEGKTNDLVGFIEGIKNKMSLEAEYDSKLPIEESLTALNNTEPATQNFFKDGDEKTPSKTAQDLKTKVDDLRNFIVSTFGGNPQLKTVADRAQKMLIVDFPKGDKRSTQGWIQYKFYNQPLVAALSNLEIIQSEARNLQSDAITSMLQEKVDADIKFDAYEALVSGPSSVMKGEPAQIKVSIGTFASSVPGLAISGAKVVNGQGIITPATGTPGEQKFQGTITFNDKNGKAHSLPYSHTLSVVSGQEALKEQSGAILAADKMNVLYRGLANPISGSILGADLNATTLSAAGASVSGGKGKWNVTPGAGNTVKLTISGKSPSGKMITQAFDFRVKNIPPPRGEIRGKGYDVMPANMISKQTLTATLKDFDFPVSFNVVSFKVKVPGKAVMSVNGSSLAPVESLTKGLRSGDNVAIFDVQATAQGLSGVVLPNISGVVISVL</sequence>
<dbReference type="InterPro" id="IPR022719">
    <property type="entry name" value="Motility-assoc_prot_GldM_C"/>
</dbReference>
<evidence type="ECO:0000313" key="6">
    <source>
        <dbReference type="EMBL" id="SEH45232.1"/>
    </source>
</evidence>
<evidence type="ECO:0000256" key="1">
    <source>
        <dbReference type="SAM" id="Phobius"/>
    </source>
</evidence>
<dbReference type="InterPro" id="IPR022720">
    <property type="entry name" value="Motility-assoc_prot_GldM_N"/>
</dbReference>
<feature type="domain" description="Gliding motility-associated protein GldM first immunoglobulin-like" evidence="4">
    <location>
        <begin position="234"/>
        <end position="325"/>
    </location>
</feature>
<evidence type="ECO:0000259" key="2">
    <source>
        <dbReference type="Pfam" id="PF12080"/>
    </source>
</evidence>
<protein>
    <submittedName>
        <fullName evidence="6">Gliding motility-associated protein GldM</fullName>
    </submittedName>
</protein>
<dbReference type="RefSeq" id="WP_089768379.1">
    <property type="nucleotide sequence ID" value="NZ_FNWX01000005.1"/>
</dbReference>
<dbReference type="Pfam" id="PF21601">
    <property type="entry name" value="GldM_2nd"/>
    <property type="match status" value="1"/>
</dbReference>
<keyword evidence="1" id="KW-0812">Transmembrane</keyword>
<accession>A0A1H6IE93</accession>
<evidence type="ECO:0000313" key="7">
    <source>
        <dbReference type="Proteomes" id="UP000198555"/>
    </source>
</evidence>
<dbReference type="EMBL" id="FNWX01000005">
    <property type="protein sequence ID" value="SEH45232.1"/>
    <property type="molecule type" value="Genomic_DNA"/>
</dbReference>
<evidence type="ECO:0000259" key="5">
    <source>
        <dbReference type="Pfam" id="PF21602"/>
    </source>
</evidence>
<dbReference type="Pfam" id="PF12081">
    <property type="entry name" value="GldM_1st"/>
    <property type="match status" value="1"/>
</dbReference>
<feature type="domain" description="Gliding motility-associated protein GldM C-terminal" evidence="2">
    <location>
        <begin position="419"/>
        <end position="511"/>
    </location>
</feature>
<dbReference type="InterPro" id="IPR048406">
    <property type="entry name" value="GldM_Ig-like-2"/>
</dbReference>
<keyword evidence="1" id="KW-1133">Transmembrane helix</keyword>
<name>A0A1H6IE93_9FLAO</name>
<proteinExistence type="predicted"/>
<keyword evidence="1" id="KW-0472">Membrane</keyword>
<keyword evidence="7" id="KW-1185">Reference proteome</keyword>
<dbReference type="AlphaFoldDB" id="A0A1H6IE93"/>
<dbReference type="STRING" id="420404.SAMN05421793_10517"/>
<organism evidence="6 7">
    <name type="scientific">Epilithonimonas hominis</name>
    <dbReference type="NCBI Taxonomy" id="420404"/>
    <lineage>
        <taxon>Bacteria</taxon>
        <taxon>Pseudomonadati</taxon>
        <taxon>Bacteroidota</taxon>
        <taxon>Flavobacteriia</taxon>
        <taxon>Flavobacteriales</taxon>
        <taxon>Weeksellaceae</taxon>
        <taxon>Chryseobacterium group</taxon>
        <taxon>Epilithonimonas</taxon>
    </lineage>
</organism>
<feature type="domain" description="Gliding motility-associated protein GldM N-terminal" evidence="3">
    <location>
        <begin position="31"/>
        <end position="230"/>
    </location>
</feature>
<reference evidence="7" key="1">
    <citation type="submission" date="2016-10" db="EMBL/GenBank/DDBJ databases">
        <authorList>
            <person name="Varghese N."/>
            <person name="Submissions S."/>
        </authorList>
    </citation>
    <scope>NUCLEOTIDE SEQUENCE [LARGE SCALE GENOMIC DNA]</scope>
    <source>
        <strain evidence="7">DSM 19326</strain>
    </source>
</reference>
<gene>
    <name evidence="6" type="ORF">SAMN05421793_10517</name>
</gene>
<dbReference type="Pfam" id="PF21602">
    <property type="entry name" value="GldM_3rd"/>
    <property type="match status" value="1"/>
</dbReference>